<keyword evidence="5" id="KW-1185">Reference proteome</keyword>
<sequence>MSDPILANLDTLPPEIIQLIVDYIPLTSQRSLVDFQLFRKFVLPKLLSDIHVLQGGLSVIRDPFKEYFNPDDPYKLGLKEYTPICGYQEYETIKSEPLYLANSISLIKIVEKYGVFPQSISFEDHLSFFEILQSFPEIIANAKQIYIRMMNLNPISRTSNSWRSILNSVSALPLNITTLELISVPIDNIQFSSTLNELIYQGKIRDCKRVFEWLTNLTRLTLRGVQIQQIDLSSLPDNIEYLNIADLKITQPNLQLPKSLKELIVSTATAELSDLYTSFSLKFPPLEEFRRFEFSCDELTNLTTISLPMCVEELVLRKCRNLFLVESLEKYVNLRTFEWLGALLSPSFYLLSPIPPNLERLIIDGDNAKTSMVINILARAMPSYFYSIYGMYTFRVGTEFKLPESLKELSIRNCQFLEINCESLALPTNLKSITLENLAGFVGYLQELALPSSITYLNFSSMKIDFIDRVVFPASLRKLYLDDNKLRRVSETANLRQLQHLQKVSLTGNSLESNYTVSINLPKTITHIQINDTPVLMEMPFDNMKQLTVPVSVTKSSYLSLNANLEVLVIKNNFEFNEDFRLPANLRILILDEVPNLKISKSEWLENLPENLQEIRISVSKRGSCEISPLLQTVKFPSSLRLLTLQNLNISSETYSKFDFSECTKLSSMQIDNGNVSEIDLNCLPEFLTDLKLQNLKIHNFIGNFARFINLKSLFLSGNKLRKYVTCNNLILPPSIEDLSLMQCNIKTIEISNIQECKVMRQVNLSKNSWMDPVKVANVARELNKVSHEFSCVLVDDVIMDDDLILMQRNSKLTFNFQAEGESLKDYSLIYSCPTGIRCREEEYEETDNSEDEM</sequence>
<evidence type="ECO:0000313" key="4">
    <source>
        <dbReference type="EMBL" id="EGW31120.1"/>
    </source>
</evidence>
<dbReference type="EMBL" id="GL996504">
    <property type="protein sequence ID" value="EGW31120.1"/>
    <property type="molecule type" value="Genomic_DNA"/>
</dbReference>
<dbReference type="InterPro" id="IPR032675">
    <property type="entry name" value="LRR_dom_sf"/>
</dbReference>
<dbReference type="RefSeq" id="XP_007377153.1">
    <property type="nucleotide sequence ID" value="XM_007377091.1"/>
</dbReference>
<dbReference type="SUPFAM" id="SSF52058">
    <property type="entry name" value="L domain-like"/>
    <property type="match status" value="2"/>
</dbReference>
<dbReference type="AlphaFoldDB" id="G3ASQ6"/>
<dbReference type="OrthoDB" id="4024489at2759"/>
<dbReference type="InParanoid" id="G3ASQ6"/>
<dbReference type="eggNOG" id="ENOG502RQGH">
    <property type="taxonomic scope" value="Eukaryota"/>
</dbReference>
<dbReference type="PROSITE" id="PS51450">
    <property type="entry name" value="LRR"/>
    <property type="match status" value="1"/>
</dbReference>
<evidence type="ECO:0000256" key="3">
    <source>
        <dbReference type="ARBA" id="ARBA00022737"/>
    </source>
</evidence>
<dbReference type="GeneID" id="18871656"/>
<dbReference type="Proteomes" id="UP000000709">
    <property type="component" value="Unassembled WGS sequence"/>
</dbReference>
<dbReference type="InterPro" id="IPR001611">
    <property type="entry name" value="Leu-rich_rpt"/>
</dbReference>
<keyword evidence="1" id="KW-0433">Leucine-rich repeat</keyword>
<evidence type="ECO:0000256" key="2">
    <source>
        <dbReference type="ARBA" id="ARBA00022729"/>
    </source>
</evidence>
<evidence type="ECO:0000256" key="1">
    <source>
        <dbReference type="ARBA" id="ARBA00022614"/>
    </source>
</evidence>
<dbReference type="PANTHER" id="PTHR24369">
    <property type="entry name" value="ANTIGEN BSP, PUTATIVE-RELATED"/>
    <property type="match status" value="1"/>
</dbReference>
<dbReference type="PANTHER" id="PTHR24369:SF210">
    <property type="entry name" value="CHAOPTIN-RELATED"/>
    <property type="match status" value="1"/>
</dbReference>
<proteinExistence type="predicted"/>
<accession>G3ASQ6</accession>
<gene>
    <name evidence="4" type="ORF">SPAPADRAFT_52292</name>
</gene>
<keyword evidence="3" id="KW-0677">Repeat</keyword>
<organism evidence="5">
    <name type="scientific">Spathaspora passalidarum (strain NRRL Y-27907 / 11-Y1)</name>
    <dbReference type="NCBI Taxonomy" id="619300"/>
    <lineage>
        <taxon>Eukaryota</taxon>
        <taxon>Fungi</taxon>
        <taxon>Dikarya</taxon>
        <taxon>Ascomycota</taxon>
        <taxon>Saccharomycotina</taxon>
        <taxon>Pichiomycetes</taxon>
        <taxon>Debaryomycetaceae</taxon>
        <taxon>Spathaspora</taxon>
    </lineage>
</organism>
<reference evidence="4 5" key="1">
    <citation type="journal article" date="2011" name="Proc. Natl. Acad. Sci. U.S.A.">
        <title>Comparative genomics of xylose-fermenting fungi for enhanced biofuel production.</title>
        <authorList>
            <person name="Wohlbach D.J."/>
            <person name="Kuo A."/>
            <person name="Sato T.K."/>
            <person name="Potts K.M."/>
            <person name="Salamov A.A."/>
            <person name="LaButti K.M."/>
            <person name="Sun H."/>
            <person name="Clum A."/>
            <person name="Pangilinan J.L."/>
            <person name="Lindquist E.A."/>
            <person name="Lucas S."/>
            <person name="Lapidus A."/>
            <person name="Jin M."/>
            <person name="Gunawan C."/>
            <person name="Balan V."/>
            <person name="Dale B.E."/>
            <person name="Jeffries T.W."/>
            <person name="Zinkel R."/>
            <person name="Barry K.W."/>
            <person name="Grigoriev I.V."/>
            <person name="Gasch A.P."/>
        </authorList>
    </citation>
    <scope>NUCLEOTIDE SEQUENCE [LARGE SCALE GENOMIC DNA]</scope>
    <source>
        <strain evidence="5">NRRL Y-27907 / 11-Y1</strain>
    </source>
</reference>
<dbReference type="Gene3D" id="3.80.10.10">
    <property type="entry name" value="Ribonuclease Inhibitor"/>
    <property type="match status" value="3"/>
</dbReference>
<evidence type="ECO:0000313" key="5">
    <source>
        <dbReference type="Proteomes" id="UP000000709"/>
    </source>
</evidence>
<keyword evidence="2" id="KW-0732">Signal</keyword>
<dbReference type="OMA" id="ITHIQIN"/>
<dbReference type="InterPro" id="IPR050541">
    <property type="entry name" value="LRR_TM_domain-containing"/>
</dbReference>
<dbReference type="KEGG" id="spaa:SPAPADRAFT_52292"/>
<name>G3ASQ6_SPAPN</name>
<dbReference type="STRING" id="619300.G3ASQ6"/>
<dbReference type="HOGENOM" id="CLU_334381_0_0_1"/>
<protein>
    <submittedName>
        <fullName evidence="4">Uncharacterized protein</fullName>
    </submittedName>
</protein>
<dbReference type="GO" id="GO:0005886">
    <property type="term" value="C:plasma membrane"/>
    <property type="evidence" value="ECO:0007669"/>
    <property type="project" value="TreeGrafter"/>
</dbReference>